<organism evidence="2">
    <name type="scientific">Polaromonas hydrogenivorans</name>
    <dbReference type="NCBI Taxonomy" id="335476"/>
    <lineage>
        <taxon>Bacteria</taxon>
        <taxon>Pseudomonadati</taxon>
        <taxon>Pseudomonadota</taxon>
        <taxon>Betaproteobacteria</taxon>
        <taxon>Burkholderiales</taxon>
        <taxon>Comamonadaceae</taxon>
        <taxon>Polaromonas</taxon>
    </lineage>
</organism>
<dbReference type="AlphaFoldDB" id="A0AAU7LZ67"/>
<geneLocation type="plasmid" evidence="2">
    <name>p3</name>
</geneLocation>
<keyword evidence="2" id="KW-0614">Plasmid</keyword>
<accession>A0AAU7LZ67</accession>
<dbReference type="PANTHER" id="PTHR33678:SF1">
    <property type="entry name" value="BLL1576 PROTEIN"/>
    <property type="match status" value="1"/>
</dbReference>
<feature type="domain" description="Transposase TnpC homeodomain" evidence="1">
    <location>
        <begin position="61"/>
        <end position="133"/>
    </location>
</feature>
<proteinExistence type="predicted"/>
<reference evidence="2" key="1">
    <citation type="submission" date="2024-05" db="EMBL/GenBank/DDBJ databases">
        <authorList>
            <person name="Bunk B."/>
            <person name="Swiderski J."/>
            <person name="Sproer C."/>
            <person name="Thiel V."/>
        </authorList>
    </citation>
    <scope>NUCLEOTIDE SEQUENCE</scope>
    <source>
        <strain evidence="2">DSM 17735</strain>
        <plasmid evidence="2">p3</plasmid>
    </source>
</reference>
<protein>
    <recommendedName>
        <fullName evidence="1">Transposase TnpC homeodomain domain-containing protein</fullName>
    </recommendedName>
</protein>
<evidence type="ECO:0000259" key="1">
    <source>
        <dbReference type="Pfam" id="PF13007"/>
    </source>
</evidence>
<sequence>MLRVDQLNAQDFVGLSPAAAAELAARVLSHVGEQSRQIESQAQAIELRDAKIASITFELRRLLKARQFAARTERMNAEQRQLFEETLAADQADLEAQLAALKTAFKMPGNAPDTDTPRKPKRQALPEHLKRVDHHHEPENTTCDCGQAMVRIGEDVSERLDINWSIGVCRNPPEVL</sequence>
<evidence type="ECO:0000313" key="2">
    <source>
        <dbReference type="EMBL" id="XBP72932.1"/>
    </source>
</evidence>
<dbReference type="PANTHER" id="PTHR33678">
    <property type="entry name" value="BLL1576 PROTEIN"/>
    <property type="match status" value="1"/>
</dbReference>
<dbReference type="EMBL" id="CP157678">
    <property type="protein sequence ID" value="XBP72932.1"/>
    <property type="molecule type" value="Genomic_DNA"/>
</dbReference>
<name>A0AAU7LZ67_9BURK</name>
<gene>
    <name evidence="2" type="ORF">ABLV49_24335</name>
</gene>
<dbReference type="InterPro" id="IPR024463">
    <property type="entry name" value="Transposase_TnpC_homeodom"/>
</dbReference>
<dbReference type="Pfam" id="PF13007">
    <property type="entry name" value="LZ_Tnp_IS66"/>
    <property type="match status" value="1"/>
</dbReference>
<dbReference type="InterPro" id="IPR052344">
    <property type="entry name" value="Transposase-related"/>
</dbReference>